<protein>
    <submittedName>
        <fullName evidence="1">Uncharacterized protein</fullName>
    </submittedName>
</protein>
<dbReference type="Gramene" id="OB04G31500.1">
    <property type="protein sequence ID" value="OB04G31500.1"/>
    <property type="gene ID" value="OB04G31500"/>
</dbReference>
<dbReference type="Proteomes" id="UP000006038">
    <property type="component" value="Chromosome 4"/>
</dbReference>
<reference evidence="1" key="2">
    <citation type="submission" date="2013-04" db="UniProtKB">
        <authorList>
            <consortium name="EnsemblPlants"/>
        </authorList>
    </citation>
    <scope>IDENTIFICATION</scope>
</reference>
<accession>J3M175</accession>
<dbReference type="EnsemblPlants" id="OB04G31500.1">
    <property type="protein sequence ID" value="OB04G31500.1"/>
    <property type="gene ID" value="OB04G31500"/>
</dbReference>
<reference evidence="1" key="1">
    <citation type="journal article" date="2013" name="Nat. Commun.">
        <title>Whole-genome sequencing of Oryza brachyantha reveals mechanisms underlying Oryza genome evolution.</title>
        <authorList>
            <person name="Chen J."/>
            <person name="Huang Q."/>
            <person name="Gao D."/>
            <person name="Wang J."/>
            <person name="Lang Y."/>
            <person name="Liu T."/>
            <person name="Li B."/>
            <person name="Bai Z."/>
            <person name="Luis Goicoechea J."/>
            <person name="Liang C."/>
            <person name="Chen C."/>
            <person name="Zhang W."/>
            <person name="Sun S."/>
            <person name="Liao Y."/>
            <person name="Zhang X."/>
            <person name="Yang L."/>
            <person name="Song C."/>
            <person name="Wang M."/>
            <person name="Shi J."/>
            <person name="Liu G."/>
            <person name="Liu J."/>
            <person name="Zhou H."/>
            <person name="Zhou W."/>
            <person name="Yu Q."/>
            <person name="An N."/>
            <person name="Chen Y."/>
            <person name="Cai Q."/>
            <person name="Wang B."/>
            <person name="Liu B."/>
            <person name="Min J."/>
            <person name="Huang Y."/>
            <person name="Wu H."/>
            <person name="Li Z."/>
            <person name="Zhang Y."/>
            <person name="Yin Y."/>
            <person name="Song W."/>
            <person name="Jiang J."/>
            <person name="Jackson S.A."/>
            <person name="Wing R.A."/>
            <person name="Wang J."/>
            <person name="Chen M."/>
        </authorList>
    </citation>
    <scope>NUCLEOTIDE SEQUENCE [LARGE SCALE GENOMIC DNA]</scope>
    <source>
        <strain evidence="1">cv. IRGC 101232</strain>
    </source>
</reference>
<sequence length="95" mass="10571">MRQEQGGGQKNTKIRASHSDYSLAAVGVPPLPRFSIPPEWLHQVAVGRQPFLQKLEHCVLSTPTKLLGLLPHRRFAGDVSVVIATNVLQYMFILI</sequence>
<dbReference type="HOGENOM" id="CLU_2376216_0_0_1"/>
<name>J3M175_ORYBR</name>
<proteinExistence type="predicted"/>
<organism evidence="1">
    <name type="scientific">Oryza brachyantha</name>
    <name type="common">malo sina</name>
    <dbReference type="NCBI Taxonomy" id="4533"/>
    <lineage>
        <taxon>Eukaryota</taxon>
        <taxon>Viridiplantae</taxon>
        <taxon>Streptophyta</taxon>
        <taxon>Embryophyta</taxon>
        <taxon>Tracheophyta</taxon>
        <taxon>Spermatophyta</taxon>
        <taxon>Magnoliopsida</taxon>
        <taxon>Liliopsida</taxon>
        <taxon>Poales</taxon>
        <taxon>Poaceae</taxon>
        <taxon>BOP clade</taxon>
        <taxon>Oryzoideae</taxon>
        <taxon>Oryzeae</taxon>
        <taxon>Oryzinae</taxon>
        <taxon>Oryza</taxon>
    </lineage>
</organism>
<dbReference type="AlphaFoldDB" id="J3M175"/>
<evidence type="ECO:0000313" key="1">
    <source>
        <dbReference type="EnsemblPlants" id="OB04G31500.1"/>
    </source>
</evidence>
<evidence type="ECO:0000313" key="2">
    <source>
        <dbReference type="Proteomes" id="UP000006038"/>
    </source>
</evidence>
<keyword evidence="2" id="KW-1185">Reference proteome</keyword>